<dbReference type="GO" id="GO:0020037">
    <property type="term" value="F:heme binding"/>
    <property type="evidence" value="ECO:0007669"/>
    <property type="project" value="InterPro"/>
</dbReference>
<keyword evidence="4" id="KW-0560">Oxidoreductase</keyword>
<evidence type="ECO:0000256" key="7">
    <source>
        <dbReference type="SAM" id="MobiDB-lite"/>
    </source>
</evidence>
<evidence type="ECO:0000256" key="3">
    <source>
        <dbReference type="ARBA" id="ARBA00022723"/>
    </source>
</evidence>
<gene>
    <name evidence="8" type="ordered locus">SGR_582</name>
</gene>
<dbReference type="PRINTS" id="PR00359">
    <property type="entry name" value="BP450"/>
</dbReference>
<dbReference type="HOGENOM" id="CLU_033716_0_0_11"/>
<dbReference type="Proteomes" id="UP000001685">
    <property type="component" value="Chromosome"/>
</dbReference>
<keyword evidence="2" id="KW-0349">Heme</keyword>
<dbReference type="PANTHER" id="PTHR46696">
    <property type="entry name" value="P450, PUTATIVE (EUROFUNG)-RELATED"/>
    <property type="match status" value="1"/>
</dbReference>
<feature type="region of interest" description="Disordered" evidence="7">
    <location>
        <begin position="1"/>
        <end position="21"/>
    </location>
</feature>
<name>B1VRJ3_STRGG</name>
<dbReference type="RefSeq" id="WP_012377902.1">
    <property type="nucleotide sequence ID" value="NC_010572.1"/>
</dbReference>
<dbReference type="GO" id="GO:0008395">
    <property type="term" value="F:steroid hydroxylase activity"/>
    <property type="evidence" value="ECO:0007669"/>
    <property type="project" value="TreeGrafter"/>
</dbReference>
<protein>
    <submittedName>
        <fullName evidence="8">Cytochrome P450</fullName>
    </submittedName>
</protein>
<dbReference type="PATRIC" id="fig|455632.4.peg.564"/>
<dbReference type="eggNOG" id="COG2124">
    <property type="taxonomic scope" value="Bacteria"/>
</dbReference>
<dbReference type="EMBL" id="AP009493">
    <property type="protein sequence ID" value="BAG17411.1"/>
    <property type="molecule type" value="Genomic_DNA"/>
</dbReference>
<evidence type="ECO:0000256" key="5">
    <source>
        <dbReference type="ARBA" id="ARBA00023004"/>
    </source>
</evidence>
<dbReference type="AlphaFoldDB" id="B1VRJ3"/>
<keyword evidence="5" id="KW-0408">Iron</keyword>
<evidence type="ECO:0000313" key="8">
    <source>
        <dbReference type="EMBL" id="BAG17411.1"/>
    </source>
</evidence>
<evidence type="ECO:0000256" key="2">
    <source>
        <dbReference type="ARBA" id="ARBA00022617"/>
    </source>
</evidence>
<dbReference type="GO" id="GO:0006707">
    <property type="term" value="P:cholesterol catabolic process"/>
    <property type="evidence" value="ECO:0007669"/>
    <property type="project" value="TreeGrafter"/>
</dbReference>
<dbReference type="InterPro" id="IPR002397">
    <property type="entry name" value="Cyt_P450_B"/>
</dbReference>
<dbReference type="SUPFAM" id="SSF48264">
    <property type="entry name" value="Cytochrome P450"/>
    <property type="match status" value="1"/>
</dbReference>
<sequence>MSGEAGGCPAGTARGPDLTDPATYRDADYFAQWQRARRDHPVVRLESPRFGAFWSVTAHAAARQVLERPESFTSTRGMRLGGEPAAVSAASGRMLVVSDGPAHTRLRSAHAPWFAGQAVSRLKDALRSRLDALLADLADGSPVDVPARLARPLPTWLVCGMLGVPEEDWEELALLAAAAFDETETSTASARRAASAGVFAYFAELLEKRRADPGDDLVSALVHQPGGDRLTDEEILLTCDGLVNGGLGTTRHAVSGAVLAFAAHPRQWERLRADRGLVPTAVEEILRWVSPPLHIMRTATEDVLLGGARIRAGERVVLWIPSCNRDESVFAEPDAFRVDRRPNPHLGLGGGPHYCIGASLARLELRTLLRALLDHVARFESDPVLTRTPSTFLHGLDRLEVTLIPAADAAACSPAESEDP</sequence>
<reference evidence="9" key="1">
    <citation type="journal article" date="2008" name="J. Bacteriol.">
        <title>Genome sequence of the streptomycin-producing microorganism Streptomyces griseus IFO 13350.</title>
        <authorList>
            <person name="Ohnishi Y."/>
            <person name="Ishikawa J."/>
            <person name="Hara H."/>
            <person name="Suzuki H."/>
            <person name="Ikenoya M."/>
            <person name="Ikeda H."/>
            <person name="Yamashita A."/>
            <person name="Hattori M."/>
            <person name="Horinouchi S."/>
        </authorList>
    </citation>
    <scope>NUCLEOTIDE SEQUENCE [LARGE SCALE GENOMIC DNA]</scope>
    <source>
        <strain evidence="9">JCM 4626 / NBRC 13350</strain>
    </source>
</reference>
<dbReference type="Pfam" id="PF00067">
    <property type="entry name" value="p450"/>
    <property type="match status" value="1"/>
</dbReference>
<keyword evidence="6" id="KW-0503">Monooxygenase</keyword>
<keyword evidence="3" id="KW-0479">Metal-binding</keyword>
<evidence type="ECO:0000256" key="6">
    <source>
        <dbReference type="ARBA" id="ARBA00023033"/>
    </source>
</evidence>
<evidence type="ECO:0000256" key="4">
    <source>
        <dbReference type="ARBA" id="ARBA00023002"/>
    </source>
</evidence>
<accession>B1VRJ3</accession>
<dbReference type="InterPro" id="IPR001128">
    <property type="entry name" value="Cyt_P450"/>
</dbReference>
<dbReference type="KEGG" id="sgr:SGR_582"/>
<organism evidence="8 9">
    <name type="scientific">Streptomyces griseus subsp. griseus (strain JCM 4626 / CBS 651.72 / NBRC 13350 / KCC S-0626 / ISP 5235)</name>
    <dbReference type="NCBI Taxonomy" id="455632"/>
    <lineage>
        <taxon>Bacteria</taxon>
        <taxon>Bacillati</taxon>
        <taxon>Actinomycetota</taxon>
        <taxon>Actinomycetes</taxon>
        <taxon>Kitasatosporales</taxon>
        <taxon>Streptomycetaceae</taxon>
        <taxon>Streptomyces</taxon>
    </lineage>
</organism>
<dbReference type="PANTHER" id="PTHR46696:SF4">
    <property type="entry name" value="BIOTIN BIOSYNTHESIS CYTOCHROME P450"/>
    <property type="match status" value="1"/>
</dbReference>
<evidence type="ECO:0000313" key="9">
    <source>
        <dbReference type="Proteomes" id="UP000001685"/>
    </source>
</evidence>
<dbReference type="SMR" id="B1VRJ3"/>
<dbReference type="GO" id="GO:0005506">
    <property type="term" value="F:iron ion binding"/>
    <property type="evidence" value="ECO:0007669"/>
    <property type="project" value="InterPro"/>
</dbReference>
<evidence type="ECO:0000256" key="1">
    <source>
        <dbReference type="ARBA" id="ARBA00010617"/>
    </source>
</evidence>
<dbReference type="GO" id="GO:0036199">
    <property type="term" value="F:cholest-4-en-3-one 26-monooxygenase activity"/>
    <property type="evidence" value="ECO:0007669"/>
    <property type="project" value="TreeGrafter"/>
</dbReference>
<dbReference type="FunFam" id="1.10.630.10:FF:000018">
    <property type="entry name" value="Cytochrome P450 monooxygenase"/>
    <property type="match status" value="1"/>
</dbReference>
<comment type="similarity">
    <text evidence="1">Belongs to the cytochrome P450 family.</text>
</comment>
<dbReference type="InterPro" id="IPR036396">
    <property type="entry name" value="Cyt_P450_sf"/>
</dbReference>
<proteinExistence type="inferred from homology"/>
<dbReference type="Gene3D" id="1.10.630.10">
    <property type="entry name" value="Cytochrome P450"/>
    <property type="match status" value="1"/>
</dbReference>